<evidence type="ECO:0000256" key="5">
    <source>
        <dbReference type="ARBA" id="ARBA00023237"/>
    </source>
</evidence>
<name>A0A0A2FAB6_9PORP</name>
<dbReference type="InterPro" id="IPR000184">
    <property type="entry name" value="Bac_surfAg_D15"/>
</dbReference>
<evidence type="ECO:0000313" key="7">
    <source>
        <dbReference type="EMBL" id="KGN87971.1"/>
    </source>
</evidence>
<dbReference type="RefSeq" id="WP_039419875.1">
    <property type="nucleotide sequence ID" value="NZ_JRAI01000005.1"/>
</dbReference>
<organism evidence="7 8">
    <name type="scientific">Porphyromonas gulae</name>
    <dbReference type="NCBI Taxonomy" id="111105"/>
    <lineage>
        <taxon>Bacteria</taxon>
        <taxon>Pseudomonadati</taxon>
        <taxon>Bacteroidota</taxon>
        <taxon>Bacteroidia</taxon>
        <taxon>Bacteroidales</taxon>
        <taxon>Porphyromonadaceae</taxon>
        <taxon>Porphyromonas</taxon>
    </lineage>
</organism>
<gene>
    <name evidence="7" type="ORF">HR08_00830</name>
</gene>
<keyword evidence="2" id="KW-0812">Transmembrane</keyword>
<dbReference type="Pfam" id="PF01103">
    <property type="entry name" value="Omp85"/>
    <property type="match status" value="1"/>
</dbReference>
<dbReference type="eggNOG" id="COG4775">
    <property type="taxonomic scope" value="Bacteria"/>
</dbReference>
<comment type="subcellular location">
    <subcellularLocation>
        <location evidence="1">Membrane</location>
    </subcellularLocation>
</comment>
<dbReference type="Proteomes" id="UP000030130">
    <property type="component" value="Unassembled WGS sequence"/>
</dbReference>
<comment type="caution">
    <text evidence="7">The sequence shown here is derived from an EMBL/GenBank/DDBJ whole genome shotgun (WGS) entry which is preliminary data.</text>
</comment>
<accession>A0A0A2FAB6</accession>
<dbReference type="GO" id="GO:0019867">
    <property type="term" value="C:outer membrane"/>
    <property type="evidence" value="ECO:0007669"/>
    <property type="project" value="InterPro"/>
</dbReference>
<evidence type="ECO:0000259" key="6">
    <source>
        <dbReference type="Pfam" id="PF01103"/>
    </source>
</evidence>
<evidence type="ECO:0000313" key="8">
    <source>
        <dbReference type="Proteomes" id="UP000030130"/>
    </source>
</evidence>
<evidence type="ECO:0000256" key="2">
    <source>
        <dbReference type="ARBA" id="ARBA00022692"/>
    </source>
</evidence>
<dbReference type="EMBL" id="JRAI01000005">
    <property type="protein sequence ID" value="KGN87971.1"/>
    <property type="molecule type" value="Genomic_DNA"/>
</dbReference>
<dbReference type="OrthoDB" id="9814535at2"/>
<evidence type="ECO:0000256" key="1">
    <source>
        <dbReference type="ARBA" id="ARBA00004370"/>
    </source>
</evidence>
<sequence>MSSHSVRYLIGIAGCLLLMLASSCSVTRYVPDGGRLLDRVTIVSETDSIALPEDIRDYTLQQPNYRLFGMTRWLLRVYSSSNPNSNSWWNRSLRKMGEPPVLIDSVLTERTANRLAKAMAGDGFLDATARAEVDTGLYKKARITYLIQPGSRYYIRNMALDVKNPLLPPVTLGDSLPSAYKVGISEGSPLSPIVLDEERKAIARYMRNNGFWKFSAEDIYYEADTTVSAGSGTKSADLKLVVNGIGRYPYRIGRVFFHADYDPLESDFRVQELPRIDSVSRGDYTVYYGGRGRYIRASALARSVSVTPGALFCEDDVERSYIKLNALPIIRNVNIRFVEYNGNDEIAPADSSRLVDCYILTVPAKSKSFEAEVLGTNSAGDFGAALSLGFTDRNLFRGGEMFNVKLKGAYEAIRKGSHSFMEYGAESSLRFPRLLFPFISDQTRRRLRASTEWKIGYNYQTRPEFDRVILSAQLNYSWQTYLHNRLRHTIRLLDVDYLHLPYIDPDFAQSLPPTTALYNYTEQFILGSAYILNYTTASSMERTVANPFTARFSIQTAGNLLQAISYLSDSPKDEHGSYEMFGLHYAQFVKLDLDLAKTVLLEKDNTLALHLGFGLAFPYGNARHIPFELRYFAGGSNSVRGWSVRTLGPGSMKMTPDKTFFDQMGDIRLDLNVEYRTKLFWKFRAAAFVDAGNVWTIKEYENQEGGLFRFDRFYKEIALAYGLGLRLDFDYFLVRLDAGLKAYDPQQTGRYKWAITRPNFSSNFAWHIAVGYPF</sequence>
<dbReference type="AlphaFoldDB" id="A0A0A2FAB6"/>
<dbReference type="PANTHER" id="PTHR12815:SF47">
    <property type="entry name" value="TRANSLOCATION AND ASSEMBLY MODULE SUBUNIT TAMA"/>
    <property type="match status" value="1"/>
</dbReference>
<dbReference type="PANTHER" id="PTHR12815">
    <property type="entry name" value="SORTING AND ASSEMBLY MACHINERY SAMM50 PROTEIN FAMILY MEMBER"/>
    <property type="match status" value="1"/>
</dbReference>
<dbReference type="InterPro" id="IPR039910">
    <property type="entry name" value="D15-like"/>
</dbReference>
<feature type="domain" description="Bacterial surface antigen (D15)" evidence="6">
    <location>
        <begin position="586"/>
        <end position="751"/>
    </location>
</feature>
<dbReference type="STRING" id="111105.HR09_07195"/>
<evidence type="ECO:0000256" key="3">
    <source>
        <dbReference type="ARBA" id="ARBA00022729"/>
    </source>
</evidence>
<proteinExistence type="predicted"/>
<keyword evidence="5" id="KW-0998">Cell outer membrane</keyword>
<evidence type="ECO:0000256" key="4">
    <source>
        <dbReference type="ARBA" id="ARBA00023136"/>
    </source>
</evidence>
<dbReference type="PROSITE" id="PS51257">
    <property type="entry name" value="PROKAR_LIPOPROTEIN"/>
    <property type="match status" value="1"/>
</dbReference>
<reference evidence="7 8" key="1">
    <citation type="submission" date="2014-08" db="EMBL/GenBank/DDBJ databases">
        <title>Porphyromonas gulae strain:COT-052_OH1451 Genome sequencing.</title>
        <authorList>
            <person name="Wallis C."/>
            <person name="Deusch O."/>
            <person name="O'Flynn C."/>
            <person name="Davis I."/>
            <person name="Jospin G."/>
            <person name="Darling A.E."/>
            <person name="Coil D.A."/>
            <person name="Alexiev A."/>
            <person name="Horsfall A."/>
            <person name="Kirkwood N."/>
            <person name="Harris S."/>
            <person name="Eisen J.A."/>
        </authorList>
    </citation>
    <scope>NUCLEOTIDE SEQUENCE [LARGE SCALE GENOMIC DNA]</scope>
    <source>
        <strain evidence="8">COT-052 OH1451</strain>
    </source>
</reference>
<keyword evidence="4" id="KW-0472">Membrane</keyword>
<dbReference type="Gene3D" id="2.40.160.50">
    <property type="entry name" value="membrane protein fhac: a member of the omp85/tpsb transporter family"/>
    <property type="match status" value="1"/>
</dbReference>
<keyword evidence="3" id="KW-0732">Signal</keyword>
<protein>
    <submittedName>
        <fullName evidence="7">Membrane protein</fullName>
    </submittedName>
</protein>